<dbReference type="HAMAP" id="MF_01270">
    <property type="entry name" value="AnhMurNAc_kinase"/>
    <property type="match status" value="1"/>
</dbReference>
<dbReference type="GO" id="GO:0006040">
    <property type="term" value="P:amino sugar metabolic process"/>
    <property type="evidence" value="ECO:0007669"/>
    <property type="project" value="InterPro"/>
</dbReference>
<evidence type="ECO:0000313" key="3">
    <source>
        <dbReference type="Proteomes" id="UP000005744"/>
    </source>
</evidence>
<accession>I3CJU1</accession>
<dbReference type="InterPro" id="IPR005338">
    <property type="entry name" value="Anhydro_N_Ac-Mur_kinase"/>
</dbReference>
<dbReference type="GO" id="GO:0016301">
    <property type="term" value="F:kinase activity"/>
    <property type="evidence" value="ECO:0007669"/>
    <property type="project" value="UniProtKB-KW"/>
</dbReference>
<dbReference type="GO" id="GO:0009254">
    <property type="term" value="P:peptidoglycan turnover"/>
    <property type="evidence" value="ECO:0007669"/>
    <property type="project" value="UniProtKB-UniRule"/>
</dbReference>
<dbReference type="GO" id="GO:0005524">
    <property type="term" value="F:ATP binding"/>
    <property type="evidence" value="ECO:0007669"/>
    <property type="project" value="UniProtKB-UniRule"/>
</dbReference>
<dbReference type="EC" id="2.7.1.170" evidence="1"/>
<feature type="binding site" evidence="1">
    <location>
        <begin position="12"/>
        <end position="19"/>
    </location>
    <ligand>
        <name>ATP</name>
        <dbReference type="ChEBI" id="CHEBI:30616"/>
    </ligand>
</feature>
<protein>
    <recommendedName>
        <fullName evidence="1">Anhydro-N-acetylmuramic acid kinase</fullName>
        <ecNumber evidence="1">2.7.1.170</ecNumber>
    </recommendedName>
    <alternativeName>
        <fullName evidence="1">AnhMurNAc kinase</fullName>
    </alternativeName>
</protein>
<dbReference type="PANTHER" id="PTHR30605">
    <property type="entry name" value="ANHYDRO-N-ACETYLMURAMIC ACID KINASE"/>
    <property type="match status" value="1"/>
</dbReference>
<dbReference type="NCBIfam" id="NF007139">
    <property type="entry name" value="PRK09585.1-3"/>
    <property type="match status" value="1"/>
</dbReference>
<sequence length="367" mass="39979">MSEQLFIGIISGTSVDAIDVALVDFSTTQPNLQAVHSHSWDSQLRQQILQVSQISQANTPLAEIIQLDVAIAQTFSHAVLTLLNTQQIARHRITAIGSHGQTIYHQLHCNPPYTCQLGDPNIIAEQTKIPVVADFRRRDIAAGGQGAPLVPAFHQAIFQHPTECRIVVNIGGIANITVLPANHNMPVIGFDTGAGNALLDAWSYQQRGIAVDTQGTWGRQGKVLPDLLQTLLSDAYLAKAPPKSTGRDYFNLAWLATYLQEKRQNPTDIQATLTQFTAISIAQAASHYQPDRLLVCGGGVHNQYLMELLQAQMTCPVESTEQHGIAPDWVEAMCFAWLAKQRLMLATGNLPSVTGARSACILGGVYY</sequence>
<reference evidence="2 3" key="1">
    <citation type="submission" date="2011-11" db="EMBL/GenBank/DDBJ databases">
        <title>Improved High-Quality Draft sequence of Beggiatoa alba B18lD.</title>
        <authorList>
            <consortium name="US DOE Joint Genome Institute"/>
            <person name="Lucas S."/>
            <person name="Han J."/>
            <person name="Lapidus A."/>
            <person name="Cheng J.-F."/>
            <person name="Goodwin L."/>
            <person name="Pitluck S."/>
            <person name="Peters L."/>
            <person name="Mikhailova N."/>
            <person name="Held B."/>
            <person name="Detter J.C."/>
            <person name="Han C."/>
            <person name="Tapia R."/>
            <person name="Land M."/>
            <person name="Hauser L."/>
            <person name="Kyrpides N."/>
            <person name="Ivanova N."/>
            <person name="Pagani I."/>
            <person name="Samuel K."/>
            <person name="Teske A."/>
            <person name="Mueller J."/>
            <person name="Woyke T."/>
        </authorList>
    </citation>
    <scope>NUCLEOTIDE SEQUENCE [LARGE SCALE GENOMIC DNA]</scope>
    <source>
        <strain evidence="2 3">B18LD</strain>
    </source>
</reference>
<dbReference type="InterPro" id="IPR043129">
    <property type="entry name" value="ATPase_NBD"/>
</dbReference>
<dbReference type="OrthoDB" id="9763949at2"/>
<dbReference type="UniPathway" id="UPA00544"/>
<dbReference type="RefSeq" id="WP_002691466.1">
    <property type="nucleotide sequence ID" value="NZ_JH600070.1"/>
</dbReference>
<dbReference type="STRING" id="395493.BegalDRAFT_3058"/>
<comment type="pathway">
    <text evidence="1">Cell wall biogenesis; peptidoglycan recycling.</text>
</comment>
<name>I3CJU1_9GAMM</name>
<dbReference type="NCBIfam" id="NF007148">
    <property type="entry name" value="PRK09585.3-2"/>
    <property type="match status" value="1"/>
</dbReference>
<dbReference type="PANTHER" id="PTHR30605:SF0">
    <property type="entry name" value="ANHYDRO-N-ACETYLMURAMIC ACID KINASE"/>
    <property type="match status" value="1"/>
</dbReference>
<dbReference type="GO" id="GO:0016773">
    <property type="term" value="F:phosphotransferase activity, alcohol group as acceptor"/>
    <property type="evidence" value="ECO:0007669"/>
    <property type="project" value="UniProtKB-UniRule"/>
</dbReference>
<dbReference type="eggNOG" id="COG2377">
    <property type="taxonomic scope" value="Bacteria"/>
</dbReference>
<comment type="similarity">
    <text evidence="1">Belongs to the anhydro-N-acetylmuramic acid kinase family.</text>
</comment>
<dbReference type="Gene3D" id="3.30.420.40">
    <property type="match status" value="2"/>
</dbReference>
<dbReference type="AlphaFoldDB" id="I3CJU1"/>
<keyword evidence="1" id="KW-0808">Transferase</keyword>
<proteinExistence type="inferred from homology"/>
<dbReference type="UniPathway" id="UPA00343"/>
<keyword evidence="3" id="KW-1185">Reference proteome</keyword>
<comment type="catalytic activity">
    <reaction evidence="1">
        <text>1,6-anhydro-N-acetyl-beta-muramate + ATP + H2O = N-acetyl-D-muramate 6-phosphate + ADP + H(+)</text>
        <dbReference type="Rhea" id="RHEA:24952"/>
        <dbReference type="ChEBI" id="CHEBI:15377"/>
        <dbReference type="ChEBI" id="CHEBI:15378"/>
        <dbReference type="ChEBI" id="CHEBI:30616"/>
        <dbReference type="ChEBI" id="CHEBI:58690"/>
        <dbReference type="ChEBI" id="CHEBI:58722"/>
        <dbReference type="ChEBI" id="CHEBI:456216"/>
        <dbReference type="EC" id="2.7.1.170"/>
    </reaction>
</comment>
<keyword evidence="1" id="KW-0547">Nucleotide-binding</keyword>
<dbReference type="EMBL" id="JH600070">
    <property type="protein sequence ID" value="EIJ43884.1"/>
    <property type="molecule type" value="Genomic_DNA"/>
</dbReference>
<dbReference type="Pfam" id="PF03702">
    <property type="entry name" value="AnmK"/>
    <property type="match status" value="1"/>
</dbReference>
<evidence type="ECO:0000313" key="2">
    <source>
        <dbReference type="EMBL" id="EIJ43884.1"/>
    </source>
</evidence>
<keyword evidence="1" id="KW-0418">Kinase</keyword>
<evidence type="ECO:0000256" key="1">
    <source>
        <dbReference type="HAMAP-Rule" id="MF_01270"/>
    </source>
</evidence>
<dbReference type="SUPFAM" id="SSF53067">
    <property type="entry name" value="Actin-like ATPase domain"/>
    <property type="match status" value="1"/>
</dbReference>
<dbReference type="CDD" id="cd24050">
    <property type="entry name" value="ASKHA_NBD_ANMK"/>
    <property type="match status" value="1"/>
</dbReference>
<comment type="pathway">
    <text evidence="1">Amino-sugar metabolism; 1,6-anhydro-N-acetylmuramate degradation.</text>
</comment>
<comment type="function">
    <text evidence="1">Catalyzes the specific phosphorylation of 1,6-anhydro-N-acetylmuramic acid (anhMurNAc) with the simultaneous cleavage of the 1,6-anhydro ring, generating MurNAc-6-P. Is required for the utilization of anhMurNAc either imported from the medium or derived from its own cell wall murein, and thus plays a role in cell wall recycling.</text>
</comment>
<dbReference type="GO" id="GO:0097175">
    <property type="term" value="P:1,6-anhydro-N-acetyl-beta-muramic acid catabolic process"/>
    <property type="evidence" value="ECO:0007669"/>
    <property type="project" value="UniProtKB-UniRule"/>
</dbReference>
<dbReference type="Proteomes" id="UP000005744">
    <property type="component" value="Unassembled WGS sequence"/>
</dbReference>
<dbReference type="HOGENOM" id="CLU_038782_0_0_6"/>
<keyword evidence="1" id="KW-0067">ATP-binding</keyword>
<gene>
    <name evidence="1" type="primary">anmK</name>
    <name evidence="2" type="ORF">BegalDRAFT_3058</name>
</gene>
<organism evidence="2 3">
    <name type="scientific">Beggiatoa alba B18LD</name>
    <dbReference type="NCBI Taxonomy" id="395493"/>
    <lineage>
        <taxon>Bacteria</taxon>
        <taxon>Pseudomonadati</taxon>
        <taxon>Pseudomonadota</taxon>
        <taxon>Gammaproteobacteria</taxon>
        <taxon>Thiotrichales</taxon>
        <taxon>Thiotrichaceae</taxon>
        <taxon>Beggiatoa</taxon>
    </lineage>
</organism>
<keyword evidence="1" id="KW-0119">Carbohydrate metabolism</keyword>